<dbReference type="PANTHER" id="PTHR21581">
    <property type="entry name" value="D-ALANYL-D-ALANINE CARBOXYPEPTIDASE"/>
    <property type="match status" value="1"/>
</dbReference>
<evidence type="ECO:0000313" key="1">
    <source>
        <dbReference type="EMBL" id="CAD7225394.1"/>
    </source>
</evidence>
<dbReference type="InterPro" id="IPR011990">
    <property type="entry name" value="TPR-like_helical_dom_sf"/>
</dbReference>
<dbReference type="GO" id="GO:0030008">
    <property type="term" value="C:TRAPP complex"/>
    <property type="evidence" value="ECO:0007669"/>
    <property type="project" value="TreeGrafter"/>
</dbReference>
<dbReference type="AlphaFoldDB" id="A0A7R8W5N8"/>
<dbReference type="Gene3D" id="1.25.40.10">
    <property type="entry name" value="Tetratricopeptide repeat domain"/>
    <property type="match status" value="1"/>
</dbReference>
<dbReference type="OrthoDB" id="428342at2759"/>
<dbReference type="SUPFAM" id="SSF48452">
    <property type="entry name" value="TPR-like"/>
    <property type="match status" value="1"/>
</dbReference>
<proteinExistence type="predicted"/>
<accession>A0A7R8W5N8</accession>
<dbReference type="EMBL" id="OB660563">
    <property type="protein sequence ID" value="CAD7225394.1"/>
    <property type="molecule type" value="Genomic_DNA"/>
</dbReference>
<organism evidence="1">
    <name type="scientific">Cyprideis torosa</name>
    <dbReference type="NCBI Taxonomy" id="163714"/>
    <lineage>
        <taxon>Eukaryota</taxon>
        <taxon>Metazoa</taxon>
        <taxon>Ecdysozoa</taxon>
        <taxon>Arthropoda</taxon>
        <taxon>Crustacea</taxon>
        <taxon>Oligostraca</taxon>
        <taxon>Ostracoda</taxon>
        <taxon>Podocopa</taxon>
        <taxon>Podocopida</taxon>
        <taxon>Cytherocopina</taxon>
        <taxon>Cytheroidea</taxon>
        <taxon>Cytherideidae</taxon>
        <taxon>Cyprideis</taxon>
    </lineage>
</organism>
<protein>
    <submittedName>
        <fullName evidence="1">Uncharacterized protein</fullName>
    </submittedName>
</protein>
<gene>
    <name evidence="1" type="ORF">CTOB1V02_LOCUS3336</name>
</gene>
<dbReference type="GO" id="GO:0005794">
    <property type="term" value="C:Golgi apparatus"/>
    <property type="evidence" value="ECO:0007669"/>
    <property type="project" value="TreeGrafter"/>
</dbReference>
<name>A0A7R8W5N8_9CRUS</name>
<dbReference type="PANTHER" id="PTHR21581:SF6">
    <property type="entry name" value="TRAFFICKING PROTEIN PARTICLE COMPLEX SUBUNIT 12"/>
    <property type="match status" value="1"/>
</dbReference>
<sequence>MSEKKLSEVPVCDYFKAEVGAGSNSEAFDSVAFASPMERTPTTTVESIPSIQHGDDSLHVTGAYEMDSSATWNQIQPLVPEKREMWSAPALSPESFFDTVFTSSETDVSGTNLENLEATSTAWIFPEHMINILKQIASRTIVPDKELITTPRCLIEQPLLDPMAKVVQTHLGDDAMKRRMSMCPNHAQVTRDDRGLIQLIQRNCYHAAINLTSDLLSMYGQGFSSDSQVMHCKHTQHSLQLWFVRISLLMQLRMFSVAEKELEGFMNFERPDLTQQWSPDLHRGRSGTLVPFSLRLLAAKLPAYNGNYVASLNRLHGVLAVVEQIVSNLRNDFKEDGSGKSEYDHEVHQGALLFWIIRLLKTKLTIVHVARMCFDYDNAVSILESLIKNPDFYDTRCELQSLLTRLHLDTGNVQEAIRCLEQSRLSEVPCNIGSSIESLQFLMDSALLAVAQNNFVEAHTILQKARNLYPKSPMVVNNLAVILIYLGQLGTATSNLEDSMHVNHETFLRDIAVFNLTSMYDLGSNHSTAKKRRLLDFVSQMKGDAFRLSSLKLPV</sequence>
<reference evidence="1" key="1">
    <citation type="submission" date="2020-11" db="EMBL/GenBank/DDBJ databases">
        <authorList>
            <person name="Tran Van P."/>
        </authorList>
    </citation>
    <scope>NUCLEOTIDE SEQUENCE</scope>
</reference>